<dbReference type="Pfam" id="PF08856">
    <property type="entry name" value="DUF1826"/>
    <property type="match status" value="1"/>
</dbReference>
<proteinExistence type="predicted"/>
<dbReference type="Proteomes" id="UP000295493">
    <property type="component" value="Unassembled WGS sequence"/>
</dbReference>
<accession>A0A4R6FWW5</accession>
<keyword evidence="2" id="KW-1185">Reference proteome</keyword>
<dbReference type="InterPro" id="IPR014955">
    <property type="entry name" value="DUF1826"/>
</dbReference>
<name>A0A4R6FWW5_9SPHN</name>
<evidence type="ECO:0000313" key="1">
    <source>
        <dbReference type="EMBL" id="TDN86456.1"/>
    </source>
</evidence>
<gene>
    <name evidence="1" type="ORF">EV664_10125</name>
</gene>
<dbReference type="EMBL" id="SNWD01000001">
    <property type="protein sequence ID" value="TDN86456.1"/>
    <property type="molecule type" value="Genomic_DNA"/>
</dbReference>
<dbReference type="RefSeq" id="WP_162848740.1">
    <property type="nucleotide sequence ID" value="NZ_BMLU01000001.1"/>
</dbReference>
<comment type="caution">
    <text evidence="1">The sequence shown here is derived from an EMBL/GenBank/DDBJ whole genome shotgun (WGS) entry which is preliminary data.</text>
</comment>
<organism evidence="1 2">
    <name type="scientific">Stakelama pacifica</name>
    <dbReference type="NCBI Taxonomy" id="517720"/>
    <lineage>
        <taxon>Bacteria</taxon>
        <taxon>Pseudomonadati</taxon>
        <taxon>Pseudomonadota</taxon>
        <taxon>Alphaproteobacteria</taxon>
        <taxon>Sphingomonadales</taxon>
        <taxon>Sphingomonadaceae</taxon>
        <taxon>Stakelama</taxon>
    </lineage>
</organism>
<protein>
    <submittedName>
        <fullName evidence="1">Uncharacterized protein DUF1826</fullName>
    </submittedName>
</protein>
<reference evidence="1 2" key="1">
    <citation type="submission" date="2019-03" db="EMBL/GenBank/DDBJ databases">
        <title>Genomic Encyclopedia of Type Strains, Phase IV (KMG-IV): sequencing the most valuable type-strain genomes for metagenomic binning, comparative biology and taxonomic classification.</title>
        <authorList>
            <person name="Goeker M."/>
        </authorList>
    </citation>
    <scope>NUCLEOTIDE SEQUENCE [LARGE SCALE GENOMIC DNA]</scope>
    <source>
        <strain evidence="1 2">DSM 25059</strain>
    </source>
</reference>
<sequence>MIADTLLGVSPVIEAEDAAALNSVREGAVHLAVWRRPLPAPLAGLADLDWRAIDDVDSAVQVATLGAALPLLLETAGYPDNRVALAGEIVALARRFADLTAADTLRIRLEVIETDACRRFHADYVTFRLLTPLVGPGTQWTHRGSEQPTGTLRPGDVGIFKGRLLTDEPTILHRSPPLGDSGQKRLLLAIDPINEADL</sequence>
<evidence type="ECO:0000313" key="2">
    <source>
        <dbReference type="Proteomes" id="UP000295493"/>
    </source>
</evidence>
<dbReference type="AlphaFoldDB" id="A0A4R6FWW5"/>